<gene>
    <name evidence="1" type="ORF">DYB25_005649</name>
</gene>
<reference evidence="1 2" key="1">
    <citation type="submission" date="2018-08" db="EMBL/GenBank/DDBJ databases">
        <title>Aphanomyces genome sequencing and annotation.</title>
        <authorList>
            <person name="Minardi D."/>
            <person name="Oidtmann B."/>
            <person name="Van Der Giezen M."/>
            <person name="Studholme D.J."/>
        </authorList>
    </citation>
    <scope>NUCLEOTIDE SEQUENCE [LARGE SCALE GENOMIC DNA]</scope>
    <source>
        <strain evidence="1 2">Yx</strain>
    </source>
</reference>
<proteinExistence type="predicted"/>
<sequence length="309" mass="34419">MTPRQSGVAPMPAEDTMEIANVRFPSLCSADRYTVQITTTNGTTPIRIELSSTKTQAHWHVPTHMSIISEQRGRMCNIWDLSNHTPSEALYVLPTNVVATTLKDNDYTIDLVHPVNRSSYLVLKLAAFGGFTATYTFELTLLEVPSKRLSALSTSEVTEALQSQVRALKQELQVLQKDFLQAQQPHRTSPTTSPLPYLPPSPMLHVATTLSTAMDDPVRWTVHTSVPPALFTLGQHDTSIVVLKTGLYHVQARANKSRRVHLHVRANGRHMVDPSPCHFFTKKTSLEFVSRSTNHAPAEVRIVAVHVFD</sequence>
<organism evidence="1 2">
    <name type="scientific">Aphanomyces astaci</name>
    <name type="common">Crayfish plague agent</name>
    <dbReference type="NCBI Taxonomy" id="112090"/>
    <lineage>
        <taxon>Eukaryota</taxon>
        <taxon>Sar</taxon>
        <taxon>Stramenopiles</taxon>
        <taxon>Oomycota</taxon>
        <taxon>Saprolegniomycetes</taxon>
        <taxon>Saprolegniales</taxon>
        <taxon>Verrucalvaceae</taxon>
        <taxon>Aphanomyces</taxon>
    </lineage>
</organism>
<evidence type="ECO:0000313" key="1">
    <source>
        <dbReference type="EMBL" id="RHY04124.1"/>
    </source>
</evidence>
<protein>
    <submittedName>
        <fullName evidence="1">Uncharacterized protein</fullName>
    </submittedName>
</protein>
<comment type="caution">
    <text evidence="1">The sequence shown here is derived from an EMBL/GenBank/DDBJ whole genome shotgun (WGS) entry which is preliminary data.</text>
</comment>
<dbReference type="VEuPathDB" id="FungiDB:H257_07355"/>
<accession>A0A397ACW1</accession>
<dbReference type="Proteomes" id="UP000266239">
    <property type="component" value="Unassembled WGS sequence"/>
</dbReference>
<dbReference type="AlphaFoldDB" id="A0A397ACW1"/>
<dbReference type="EMBL" id="QUTA01008294">
    <property type="protein sequence ID" value="RHY04124.1"/>
    <property type="molecule type" value="Genomic_DNA"/>
</dbReference>
<name>A0A397ACW1_APHAT</name>
<evidence type="ECO:0000313" key="2">
    <source>
        <dbReference type="Proteomes" id="UP000266239"/>
    </source>
</evidence>